<keyword evidence="6 8" id="KW-0472">Membrane</keyword>
<proteinExistence type="inferred from homology"/>
<evidence type="ECO:0000256" key="2">
    <source>
        <dbReference type="ARBA" id="ARBA00022448"/>
    </source>
</evidence>
<dbReference type="Gene3D" id="2.60.40.1120">
    <property type="entry name" value="Carboxypeptidase-like, regulatory domain"/>
    <property type="match status" value="1"/>
</dbReference>
<dbReference type="InterPro" id="IPR037066">
    <property type="entry name" value="Plug_dom_sf"/>
</dbReference>
<dbReference type="EMBL" id="JAOTPL010000004">
    <property type="protein sequence ID" value="MCU7693760.1"/>
    <property type="molecule type" value="Genomic_DNA"/>
</dbReference>
<feature type="signal peptide" evidence="10">
    <location>
        <begin position="1"/>
        <end position="20"/>
    </location>
</feature>
<evidence type="ECO:0000256" key="1">
    <source>
        <dbReference type="ARBA" id="ARBA00004571"/>
    </source>
</evidence>
<dbReference type="SUPFAM" id="SSF56935">
    <property type="entry name" value="Porins"/>
    <property type="match status" value="1"/>
</dbReference>
<dbReference type="RefSeq" id="WP_263037247.1">
    <property type="nucleotide sequence ID" value="NZ_JAOTPL010000004.1"/>
</dbReference>
<dbReference type="InterPro" id="IPR012910">
    <property type="entry name" value="Plug_dom"/>
</dbReference>
<keyword evidence="4 8" id="KW-0812">Transmembrane</keyword>
<feature type="domain" description="TonB-dependent receptor plug" evidence="12">
    <location>
        <begin position="115"/>
        <end position="219"/>
    </location>
</feature>
<reference evidence="13" key="1">
    <citation type="submission" date="2022-10" db="EMBL/GenBank/DDBJ databases">
        <authorList>
            <person name="Kim H.S."/>
            <person name="Kim J.-S."/>
            <person name="Suh M.K."/>
            <person name="Eom M.K."/>
            <person name="Lee J.-S."/>
        </authorList>
    </citation>
    <scope>NUCLEOTIDE SEQUENCE</scope>
    <source>
        <strain evidence="13">LIP-5</strain>
    </source>
</reference>
<dbReference type="InterPro" id="IPR000531">
    <property type="entry name" value="Beta-barrel_TonB"/>
</dbReference>
<comment type="similarity">
    <text evidence="8 9">Belongs to the TonB-dependent receptor family.</text>
</comment>
<dbReference type="InterPro" id="IPR023997">
    <property type="entry name" value="TonB-dep_OMP_SusC/RagA_CS"/>
</dbReference>
<evidence type="ECO:0000256" key="7">
    <source>
        <dbReference type="ARBA" id="ARBA00023237"/>
    </source>
</evidence>
<sequence length="1003" mass="111007">MKKKHYFLLLFFMSPIFLFAQQTYTGMVSDIESGAAIGGAAIQVLGKNIGTITATDGTFKINAATGDVLEITSLGYETNTYTLGDSAVINIQLLPQMAQAAGSEVVVIGYGTQRKIDVTGSITQIKGEEIASRPNTNPISSLQGRVAGLTVVNSGLPGAAPTVRIRGVNSTNSASPLYVVDGVLHDNIDFINQSDIETMDVLRDPSSIAIYGLRGANGVIAITTKRAARGQTRVNLQSSAGINKIVNLIDVTDAAGFKKLYDMQLANIGAVPFDYTNYTANTDWQKLIIRNAFLTNHSLSISNSGEKTTSLISLGYNKNQGVIKYGEYERITARLNQEIKITDNIKVGGDLAGSYWKLNPTNVTLTNALWAVPIVPVQAGEGLYYSMPSFQRAEVGNLAATMERNKNTKINRGYRFVGNIFAEIKFLQEFTWRSTFYTDLGFNNERGYTPLPYRFINLGEQGGSSDTTFDSRQFTAVAQAQNEFRKFQQDHTLTWDKNFNNAHRLTAIAGLTTVYEDNTNLNGNRRDTTVNVPNHPDFWYLNVINPNNPGSYNGTGTKNSLMGFFARANYAYKNKYLLNATIRRDGSSKFSPANRWGTFGSIGTGWVISQEDFFANIEKINFLKLRASWGKIGNSNGVQNNLYQPGISNASTAIFGDNVYTAIQAAYIPDPNLHWEIVRGIDLGLEMRVFNNRLNTEVTWYDRTTTDILTRLPIPNDTRSYFTNLGKITNRGIEVSANWNDRLDNGFSYGVGGNFSYNKNTVNSIGDKINFEILGNDGANRTITGYSIGHFYGYEQQGIYQTVTQIENSPYYANARPGDIMYRDIDGNDTITSADRTYLGTPFPPYSFALNLNFGFKGFDLLIEGQGVAGNKIFAQRRTRYFTTLNYESNRLNAWTGPGTSNIEPILDNTRGNNFLFSSYYLEPGDYVRLRTVQIGYTFNPQTLSKSIFKQARLYVSGQNLYTWTRTTGYSPEAAIGNITGGGADNAVYPIPASYTFGINLTF</sequence>
<evidence type="ECO:0000256" key="4">
    <source>
        <dbReference type="ARBA" id="ARBA00022692"/>
    </source>
</evidence>
<feature type="chain" id="PRO_5042298067" evidence="10">
    <location>
        <begin position="21"/>
        <end position="1003"/>
    </location>
</feature>
<dbReference type="NCBIfam" id="TIGR04056">
    <property type="entry name" value="OMP_RagA_SusC"/>
    <property type="match status" value="1"/>
</dbReference>
<evidence type="ECO:0000256" key="6">
    <source>
        <dbReference type="ARBA" id="ARBA00023136"/>
    </source>
</evidence>
<evidence type="ECO:0000256" key="9">
    <source>
        <dbReference type="RuleBase" id="RU003357"/>
    </source>
</evidence>
<dbReference type="SUPFAM" id="SSF49464">
    <property type="entry name" value="Carboxypeptidase regulatory domain-like"/>
    <property type="match status" value="1"/>
</dbReference>
<comment type="caution">
    <text evidence="13">The sequence shown here is derived from an EMBL/GenBank/DDBJ whole genome shotgun (WGS) entry which is preliminary data.</text>
</comment>
<evidence type="ECO:0000313" key="13">
    <source>
        <dbReference type="EMBL" id="MCU7693760.1"/>
    </source>
</evidence>
<dbReference type="Pfam" id="PF07715">
    <property type="entry name" value="Plug"/>
    <property type="match status" value="1"/>
</dbReference>
<feature type="domain" description="TonB-dependent receptor-like beta-barrel" evidence="11">
    <location>
        <begin position="437"/>
        <end position="961"/>
    </location>
</feature>
<dbReference type="Pfam" id="PF00593">
    <property type="entry name" value="TonB_dep_Rec_b-barrel"/>
    <property type="match status" value="1"/>
</dbReference>
<dbReference type="InterPro" id="IPR036942">
    <property type="entry name" value="Beta-barrel_TonB_sf"/>
</dbReference>
<evidence type="ECO:0000259" key="12">
    <source>
        <dbReference type="Pfam" id="PF07715"/>
    </source>
</evidence>
<organism evidence="13 14">
    <name type="scientific">Haoranjiania flava</name>
    <dbReference type="NCBI Taxonomy" id="1856322"/>
    <lineage>
        <taxon>Bacteria</taxon>
        <taxon>Pseudomonadati</taxon>
        <taxon>Bacteroidota</taxon>
        <taxon>Chitinophagia</taxon>
        <taxon>Chitinophagales</taxon>
        <taxon>Chitinophagaceae</taxon>
        <taxon>Haoranjiania</taxon>
    </lineage>
</organism>
<dbReference type="NCBIfam" id="TIGR04057">
    <property type="entry name" value="SusC_RagA_signa"/>
    <property type="match status" value="1"/>
</dbReference>
<dbReference type="GO" id="GO:0009279">
    <property type="term" value="C:cell outer membrane"/>
    <property type="evidence" value="ECO:0007669"/>
    <property type="project" value="UniProtKB-SubCell"/>
</dbReference>
<protein>
    <submittedName>
        <fullName evidence="13">TonB-dependent receptor</fullName>
    </submittedName>
</protein>
<gene>
    <name evidence="13" type="ORF">OD355_04430</name>
</gene>
<keyword evidence="3 8" id="KW-1134">Transmembrane beta strand</keyword>
<dbReference type="InterPro" id="IPR039426">
    <property type="entry name" value="TonB-dep_rcpt-like"/>
</dbReference>
<evidence type="ECO:0000256" key="10">
    <source>
        <dbReference type="SAM" id="SignalP"/>
    </source>
</evidence>
<keyword evidence="2 8" id="KW-0813">Transport</keyword>
<dbReference type="InterPro" id="IPR023996">
    <property type="entry name" value="TonB-dep_OMP_SusC/RagA"/>
</dbReference>
<dbReference type="PROSITE" id="PS52016">
    <property type="entry name" value="TONB_DEPENDENT_REC_3"/>
    <property type="match status" value="1"/>
</dbReference>
<name>A0AAE3IKI1_9BACT</name>
<dbReference type="InterPro" id="IPR008969">
    <property type="entry name" value="CarboxyPept-like_regulatory"/>
</dbReference>
<accession>A0AAE3IKI1</accession>
<keyword evidence="5 9" id="KW-0798">TonB box</keyword>
<dbReference type="Pfam" id="PF13715">
    <property type="entry name" value="CarbopepD_reg_2"/>
    <property type="match status" value="1"/>
</dbReference>
<dbReference type="AlphaFoldDB" id="A0AAE3IKI1"/>
<keyword evidence="14" id="KW-1185">Reference proteome</keyword>
<evidence type="ECO:0000256" key="3">
    <source>
        <dbReference type="ARBA" id="ARBA00022452"/>
    </source>
</evidence>
<dbReference type="Gene3D" id="2.170.130.10">
    <property type="entry name" value="TonB-dependent receptor, plug domain"/>
    <property type="match status" value="1"/>
</dbReference>
<evidence type="ECO:0000256" key="5">
    <source>
        <dbReference type="ARBA" id="ARBA00023077"/>
    </source>
</evidence>
<keyword evidence="7 8" id="KW-0998">Cell outer membrane</keyword>
<evidence type="ECO:0000256" key="8">
    <source>
        <dbReference type="PROSITE-ProRule" id="PRU01360"/>
    </source>
</evidence>
<comment type="subcellular location">
    <subcellularLocation>
        <location evidence="1 8">Cell outer membrane</location>
        <topology evidence="1 8">Multi-pass membrane protein</topology>
    </subcellularLocation>
</comment>
<keyword evidence="13" id="KW-0675">Receptor</keyword>
<keyword evidence="10" id="KW-0732">Signal</keyword>
<dbReference type="Gene3D" id="2.40.170.20">
    <property type="entry name" value="TonB-dependent receptor, beta-barrel domain"/>
    <property type="match status" value="1"/>
</dbReference>
<evidence type="ECO:0000313" key="14">
    <source>
        <dbReference type="Proteomes" id="UP001209317"/>
    </source>
</evidence>
<dbReference type="Proteomes" id="UP001209317">
    <property type="component" value="Unassembled WGS sequence"/>
</dbReference>
<evidence type="ECO:0000259" key="11">
    <source>
        <dbReference type="Pfam" id="PF00593"/>
    </source>
</evidence>